<organism evidence="5 6">
    <name type="scientific">Vibrio mimicus VM603</name>
    <dbReference type="NCBI Taxonomy" id="671074"/>
    <lineage>
        <taxon>Bacteria</taxon>
        <taxon>Pseudomonadati</taxon>
        <taxon>Pseudomonadota</taxon>
        <taxon>Gammaproteobacteria</taxon>
        <taxon>Vibrionales</taxon>
        <taxon>Vibrionaceae</taxon>
        <taxon>Vibrio</taxon>
    </lineage>
</organism>
<dbReference type="PANTHER" id="PTHR46193">
    <property type="entry name" value="6-PHOSPHOGLUCONATE PHOSPHATASE"/>
    <property type="match status" value="1"/>
</dbReference>
<dbReference type="SFLD" id="SFLDS00003">
    <property type="entry name" value="Haloacid_Dehalogenase"/>
    <property type="match status" value="1"/>
</dbReference>
<evidence type="ECO:0000256" key="2">
    <source>
        <dbReference type="ARBA" id="ARBA00006171"/>
    </source>
</evidence>
<dbReference type="InterPro" id="IPR023214">
    <property type="entry name" value="HAD_sf"/>
</dbReference>
<evidence type="ECO:0000313" key="5">
    <source>
        <dbReference type="EMBL" id="EEW07248.1"/>
    </source>
</evidence>
<dbReference type="InterPro" id="IPR006439">
    <property type="entry name" value="HAD-SF_hydro_IA"/>
</dbReference>
<dbReference type="Pfam" id="PF13419">
    <property type="entry name" value="HAD_2"/>
    <property type="match status" value="1"/>
</dbReference>
<dbReference type="GO" id="GO:0003824">
    <property type="term" value="F:catalytic activity"/>
    <property type="evidence" value="ECO:0007669"/>
    <property type="project" value="UniProtKB-ARBA"/>
</dbReference>
<dbReference type="InterPro" id="IPR023198">
    <property type="entry name" value="PGP-like_dom2"/>
</dbReference>
<accession>D2YDC5</accession>
<dbReference type="InterPro" id="IPR041492">
    <property type="entry name" value="HAD_2"/>
</dbReference>
<dbReference type="Gene3D" id="3.40.50.1000">
    <property type="entry name" value="HAD superfamily/HAD-like"/>
    <property type="match status" value="1"/>
</dbReference>
<keyword evidence="4" id="KW-0460">Magnesium</keyword>
<evidence type="ECO:0000313" key="6">
    <source>
        <dbReference type="Proteomes" id="UP000004827"/>
    </source>
</evidence>
<dbReference type="InterPro" id="IPR036412">
    <property type="entry name" value="HAD-like_sf"/>
</dbReference>
<dbReference type="NCBIfam" id="TIGR01509">
    <property type="entry name" value="HAD-SF-IA-v3"/>
    <property type="match status" value="1"/>
</dbReference>
<dbReference type="GO" id="GO:0046872">
    <property type="term" value="F:metal ion binding"/>
    <property type="evidence" value="ECO:0007669"/>
    <property type="project" value="UniProtKB-KW"/>
</dbReference>
<name>D2YDC5_VIBMI</name>
<proteinExistence type="inferred from homology"/>
<evidence type="ECO:0000256" key="1">
    <source>
        <dbReference type="ARBA" id="ARBA00001946"/>
    </source>
</evidence>
<dbReference type="SFLD" id="SFLDG01129">
    <property type="entry name" value="C1.5:_HAD__Beta-PGM__Phosphata"/>
    <property type="match status" value="1"/>
</dbReference>
<sequence length="209" mass="23168">MKLVIFDCDGTLVDSELLCNLALEHQLAELGIQYAAEELLSKYRGGKLASIVTSLEAEFSMTFPKSFESDYRLKVNHLFDTELVANDGVKEVLESLSIPFCIASSAPKSKIQRALNVTGLTKFFGTNIFSSYEIGSWKPEPQLFLHAANAMSVEPKNCFVIEDSFLGLQAAHRANMKSIYYAPGLEVAESSQLANVQIEHMSELVKYIT</sequence>
<keyword evidence="3" id="KW-0479">Metal-binding</keyword>
<comment type="cofactor">
    <cofactor evidence="1">
        <name>Mg(2+)</name>
        <dbReference type="ChEBI" id="CHEBI:18420"/>
    </cofactor>
</comment>
<comment type="caution">
    <text evidence="5">The sequence shown here is derived from an EMBL/GenBank/DDBJ whole genome shotgun (WGS) entry which is preliminary data.</text>
</comment>
<dbReference type="CDD" id="cd07526">
    <property type="entry name" value="HAD_BPGM_like"/>
    <property type="match status" value="1"/>
</dbReference>
<evidence type="ECO:0000256" key="4">
    <source>
        <dbReference type="ARBA" id="ARBA00022842"/>
    </source>
</evidence>
<reference evidence="5 6" key="1">
    <citation type="journal article" date="2009" name="BMC Evol. Biol.">
        <title>Genomic taxonomy of Vibrios.</title>
        <authorList>
            <person name="Thompson C.C."/>
            <person name="Vicente A.C."/>
            <person name="Souza R.C."/>
            <person name="Vasconcelos A.T."/>
            <person name="Vesth T."/>
            <person name="Alves N.Jr."/>
            <person name="Ussery D.W."/>
            <person name="Iida T."/>
            <person name="Thompson F.L."/>
        </authorList>
    </citation>
    <scope>NUCLEOTIDE SEQUENCE [LARGE SCALE GENOMIC DNA]</scope>
    <source>
        <strain evidence="5 6">VM603</strain>
    </source>
</reference>
<dbReference type="EMBL" id="ACYU01000065">
    <property type="protein sequence ID" value="EEW07248.1"/>
    <property type="molecule type" value="Genomic_DNA"/>
</dbReference>
<comment type="similarity">
    <text evidence="2">Belongs to the HAD-like hydrolase superfamily. CbbY/CbbZ/Gph/YieH family.</text>
</comment>
<evidence type="ECO:0000256" key="3">
    <source>
        <dbReference type="ARBA" id="ARBA00022723"/>
    </source>
</evidence>
<dbReference type="InterPro" id="IPR051600">
    <property type="entry name" value="Beta-PGM-like"/>
</dbReference>
<dbReference type="SUPFAM" id="SSF56784">
    <property type="entry name" value="HAD-like"/>
    <property type="match status" value="1"/>
</dbReference>
<dbReference type="AlphaFoldDB" id="D2YDC5"/>
<dbReference type="Proteomes" id="UP000004827">
    <property type="component" value="Unassembled WGS sequence"/>
</dbReference>
<dbReference type="PANTHER" id="PTHR46193:SF10">
    <property type="entry name" value="6-PHOSPHOGLUCONATE PHOSPHATASE"/>
    <property type="match status" value="1"/>
</dbReference>
<protein>
    <submittedName>
        <fullName evidence="5">Uncharacterized protein</fullName>
    </submittedName>
</protein>
<dbReference type="Gene3D" id="1.10.150.240">
    <property type="entry name" value="Putative phosphatase, domain 2"/>
    <property type="match status" value="1"/>
</dbReference>
<gene>
    <name evidence="5" type="ORF">VMB_15220</name>
</gene>